<evidence type="ECO:0000313" key="2">
    <source>
        <dbReference type="Proteomes" id="UP000799118"/>
    </source>
</evidence>
<accession>A0A6A4H0F0</accession>
<sequence length="187" mass="20805">MAFNTLFSGIGISDCSCFLGGESKNGLINFISLLGGGGETGRHSTLSEHINFTYTVITVVMALTLWQALMQQYFKSGFIWSLSATQRLIVTFYHDRMDKDTEHYSSNNSGKFLIIVIWPELQILPIPLRILHSILCCCLVVHIREVANIDQKREVGELSELACSSNRESINDENIDSITIGNNGSQV</sequence>
<gene>
    <name evidence="1" type="ORF">BT96DRAFT_945313</name>
</gene>
<reference evidence="1" key="1">
    <citation type="journal article" date="2019" name="Environ. Microbiol.">
        <title>Fungal ecological strategies reflected in gene transcription - a case study of two litter decomposers.</title>
        <authorList>
            <person name="Barbi F."/>
            <person name="Kohler A."/>
            <person name="Barry K."/>
            <person name="Baskaran P."/>
            <person name="Daum C."/>
            <person name="Fauchery L."/>
            <person name="Ihrmark K."/>
            <person name="Kuo A."/>
            <person name="LaButti K."/>
            <person name="Lipzen A."/>
            <person name="Morin E."/>
            <person name="Grigoriev I.V."/>
            <person name="Henrissat B."/>
            <person name="Lindahl B."/>
            <person name="Martin F."/>
        </authorList>
    </citation>
    <scope>NUCLEOTIDE SEQUENCE</scope>
    <source>
        <strain evidence="1">JB14</strain>
    </source>
</reference>
<organism evidence="1 2">
    <name type="scientific">Gymnopus androsaceus JB14</name>
    <dbReference type="NCBI Taxonomy" id="1447944"/>
    <lineage>
        <taxon>Eukaryota</taxon>
        <taxon>Fungi</taxon>
        <taxon>Dikarya</taxon>
        <taxon>Basidiomycota</taxon>
        <taxon>Agaricomycotina</taxon>
        <taxon>Agaricomycetes</taxon>
        <taxon>Agaricomycetidae</taxon>
        <taxon>Agaricales</taxon>
        <taxon>Marasmiineae</taxon>
        <taxon>Omphalotaceae</taxon>
        <taxon>Gymnopus</taxon>
    </lineage>
</organism>
<dbReference type="OrthoDB" id="3350812at2759"/>
<dbReference type="AlphaFoldDB" id="A0A6A4H0F0"/>
<dbReference type="EMBL" id="ML769621">
    <property type="protein sequence ID" value="KAE9391531.1"/>
    <property type="molecule type" value="Genomic_DNA"/>
</dbReference>
<protein>
    <submittedName>
        <fullName evidence="1">Uncharacterized protein</fullName>
    </submittedName>
</protein>
<dbReference type="Proteomes" id="UP000799118">
    <property type="component" value="Unassembled WGS sequence"/>
</dbReference>
<name>A0A6A4H0F0_9AGAR</name>
<evidence type="ECO:0000313" key="1">
    <source>
        <dbReference type="EMBL" id="KAE9391531.1"/>
    </source>
</evidence>
<keyword evidence="2" id="KW-1185">Reference proteome</keyword>
<proteinExistence type="predicted"/>